<gene>
    <name evidence="10" type="ORF">ACFQXB_11010</name>
</gene>
<dbReference type="RefSeq" id="WP_377403332.1">
    <property type="nucleotide sequence ID" value="NZ_JBHTFQ010000005.1"/>
</dbReference>
<sequence>MSLGFDLLLCAAILLVALAAIAGRDLFRAMVFFIVYGVFIALAWLRLGATDVALAEAAIGAGLTGLLLLRALARVPAHVPGSGSAPGAVLAGAGALGVTLALGWGFLALPEAAGLGATVRALGPGAGAENPVTAVLLAFRAWDTLLESIVLLAALVGVWVLGRDAAWGGRLGLRQHVRPEGVLASFGRILPPAGLVIGIYLVWAGTSRPGGAFQGGTVLAAVALLTLMAGLARAPRVLARRLRLALILGPVLFLSVGILGAVLQPWFPGAAFLALPEAAAKPLILLIELVLTLSISVTLAALVAGPPEEEP</sequence>
<keyword evidence="11" id="KW-1185">Reference proteome</keyword>
<dbReference type="Pfam" id="PF04039">
    <property type="entry name" value="MnhB"/>
    <property type="match status" value="1"/>
</dbReference>
<comment type="caution">
    <text evidence="10">The sequence shown here is derived from an EMBL/GenBank/DDBJ whole genome shotgun (WGS) entry which is preliminary data.</text>
</comment>
<protein>
    <submittedName>
        <fullName evidence="10">Hydrogenase subunit MbhD domain-containing protein</fullName>
    </submittedName>
</protein>
<dbReference type="EMBL" id="JBHTFQ010000005">
    <property type="protein sequence ID" value="MFC7704722.1"/>
    <property type="molecule type" value="Genomic_DNA"/>
</dbReference>
<evidence type="ECO:0000259" key="8">
    <source>
        <dbReference type="Pfam" id="PF04039"/>
    </source>
</evidence>
<keyword evidence="3" id="KW-1003">Cell membrane</keyword>
<dbReference type="InterPro" id="IPR025383">
    <property type="entry name" value="MrpA_C/MbhD"/>
</dbReference>
<feature type="domain" description="MrpA C-terminal/MbhD" evidence="9">
    <location>
        <begin position="12"/>
        <end position="76"/>
    </location>
</feature>
<comment type="similarity">
    <text evidence="2">Belongs to the CPA3 antiporters (TC 2.A.63) subunit B family.</text>
</comment>
<dbReference type="InterPro" id="IPR050622">
    <property type="entry name" value="CPA3_antiporter_subunitB"/>
</dbReference>
<feature type="transmembrane region" description="Helical" evidence="7">
    <location>
        <begin position="182"/>
        <end position="205"/>
    </location>
</feature>
<dbReference type="PANTHER" id="PTHR33932:SF4">
    <property type="entry name" value="NA(+)_H(+) ANTIPORTER SUBUNIT B"/>
    <property type="match status" value="1"/>
</dbReference>
<evidence type="ECO:0000256" key="6">
    <source>
        <dbReference type="ARBA" id="ARBA00023136"/>
    </source>
</evidence>
<feature type="transmembrane region" description="Helical" evidence="7">
    <location>
        <begin position="85"/>
        <end position="109"/>
    </location>
</feature>
<feature type="transmembrane region" description="Helical" evidence="7">
    <location>
        <begin position="283"/>
        <end position="305"/>
    </location>
</feature>
<feature type="transmembrane region" description="Helical" evidence="7">
    <location>
        <begin position="145"/>
        <end position="162"/>
    </location>
</feature>
<evidence type="ECO:0000259" key="9">
    <source>
        <dbReference type="Pfam" id="PF13244"/>
    </source>
</evidence>
<keyword evidence="4 7" id="KW-0812">Transmembrane</keyword>
<evidence type="ECO:0000313" key="11">
    <source>
        <dbReference type="Proteomes" id="UP001596516"/>
    </source>
</evidence>
<evidence type="ECO:0000313" key="10">
    <source>
        <dbReference type="EMBL" id="MFC7704722.1"/>
    </source>
</evidence>
<dbReference type="Proteomes" id="UP001596516">
    <property type="component" value="Unassembled WGS sequence"/>
</dbReference>
<feature type="transmembrane region" description="Helical" evidence="7">
    <location>
        <begin position="52"/>
        <end position="73"/>
    </location>
</feature>
<keyword evidence="5 7" id="KW-1133">Transmembrane helix</keyword>
<reference evidence="11" key="1">
    <citation type="journal article" date="2019" name="Int. J. Syst. Evol. Microbiol.">
        <title>The Global Catalogue of Microorganisms (GCM) 10K type strain sequencing project: providing services to taxonomists for standard genome sequencing and annotation.</title>
        <authorList>
            <consortium name="The Broad Institute Genomics Platform"/>
            <consortium name="The Broad Institute Genome Sequencing Center for Infectious Disease"/>
            <person name="Wu L."/>
            <person name="Ma J."/>
        </authorList>
    </citation>
    <scope>NUCLEOTIDE SEQUENCE [LARGE SCALE GENOMIC DNA]</scope>
    <source>
        <strain evidence="11">CGMCC 1.12750</strain>
    </source>
</reference>
<evidence type="ECO:0000256" key="3">
    <source>
        <dbReference type="ARBA" id="ARBA00022475"/>
    </source>
</evidence>
<evidence type="ECO:0000256" key="4">
    <source>
        <dbReference type="ARBA" id="ARBA00022692"/>
    </source>
</evidence>
<feature type="transmembrane region" description="Helical" evidence="7">
    <location>
        <begin position="211"/>
        <end position="232"/>
    </location>
</feature>
<dbReference type="PANTHER" id="PTHR33932">
    <property type="entry name" value="NA(+)/H(+) ANTIPORTER SUBUNIT B"/>
    <property type="match status" value="1"/>
</dbReference>
<name>A0ABW2UNA5_9RHOB</name>
<evidence type="ECO:0000256" key="1">
    <source>
        <dbReference type="ARBA" id="ARBA00004651"/>
    </source>
</evidence>
<feature type="transmembrane region" description="Helical" evidence="7">
    <location>
        <begin position="29"/>
        <end position="45"/>
    </location>
</feature>
<feature type="transmembrane region" description="Helical" evidence="7">
    <location>
        <begin position="244"/>
        <end position="263"/>
    </location>
</feature>
<proteinExistence type="inferred from homology"/>
<evidence type="ECO:0000256" key="2">
    <source>
        <dbReference type="ARBA" id="ARBA00009425"/>
    </source>
</evidence>
<comment type="subcellular location">
    <subcellularLocation>
        <location evidence="1">Cell membrane</location>
        <topology evidence="1">Multi-pass membrane protein</topology>
    </subcellularLocation>
</comment>
<feature type="domain" description="Na+/H+ antiporter MnhB subunit-related protein" evidence="8">
    <location>
        <begin position="183"/>
        <end position="292"/>
    </location>
</feature>
<keyword evidence="6 7" id="KW-0472">Membrane</keyword>
<dbReference type="InterPro" id="IPR007182">
    <property type="entry name" value="MnhB"/>
</dbReference>
<evidence type="ECO:0000256" key="5">
    <source>
        <dbReference type="ARBA" id="ARBA00022989"/>
    </source>
</evidence>
<accession>A0ABW2UNA5</accession>
<evidence type="ECO:0000256" key="7">
    <source>
        <dbReference type="SAM" id="Phobius"/>
    </source>
</evidence>
<dbReference type="Pfam" id="PF13244">
    <property type="entry name" value="MbhD"/>
    <property type="match status" value="1"/>
</dbReference>
<organism evidence="10 11">
    <name type="scientific">Plastorhodobacter daqingensis</name>
    <dbReference type="NCBI Taxonomy" id="1387281"/>
    <lineage>
        <taxon>Bacteria</taxon>
        <taxon>Pseudomonadati</taxon>
        <taxon>Pseudomonadota</taxon>
        <taxon>Alphaproteobacteria</taxon>
        <taxon>Rhodobacterales</taxon>
        <taxon>Paracoccaceae</taxon>
        <taxon>Plastorhodobacter</taxon>
    </lineage>
</organism>